<evidence type="ECO:0000256" key="1">
    <source>
        <dbReference type="SAM" id="MobiDB-lite"/>
    </source>
</evidence>
<dbReference type="InterPro" id="IPR036887">
    <property type="entry name" value="HTH_APSES_sf"/>
</dbReference>
<dbReference type="GO" id="GO:0000981">
    <property type="term" value="F:DNA-binding transcription factor activity, RNA polymerase II-specific"/>
    <property type="evidence" value="ECO:0007669"/>
    <property type="project" value="UniProtKB-ARBA"/>
</dbReference>
<feature type="domain" description="HTH APSES-type" evidence="2">
    <location>
        <begin position="101"/>
        <end position="242"/>
    </location>
</feature>
<dbReference type="Proteomes" id="UP001147782">
    <property type="component" value="Unassembled WGS sequence"/>
</dbReference>
<name>A0A9W9VHL7_9EURO</name>
<feature type="compositionally biased region" description="Acidic residues" evidence="1">
    <location>
        <begin position="413"/>
        <end position="439"/>
    </location>
</feature>
<dbReference type="Gene3D" id="3.10.260.10">
    <property type="entry name" value="Transcription regulator HTH, APSES-type DNA-binding domain"/>
    <property type="match status" value="1"/>
</dbReference>
<feature type="compositionally biased region" description="Low complexity" evidence="1">
    <location>
        <begin position="316"/>
        <end position="327"/>
    </location>
</feature>
<dbReference type="PANTHER" id="PTHR43828:SF5">
    <property type="entry name" value="TRANSCRIPTIONAL REPRESSOR XBP1"/>
    <property type="match status" value="1"/>
</dbReference>
<evidence type="ECO:0000259" key="2">
    <source>
        <dbReference type="PROSITE" id="PS51299"/>
    </source>
</evidence>
<feature type="region of interest" description="Disordered" evidence="1">
    <location>
        <begin position="279"/>
        <end position="357"/>
    </location>
</feature>
<dbReference type="PROSITE" id="PS51299">
    <property type="entry name" value="HTH_APSES"/>
    <property type="match status" value="1"/>
</dbReference>
<feature type="compositionally biased region" description="Polar residues" evidence="1">
    <location>
        <begin position="279"/>
        <end position="309"/>
    </location>
</feature>
<feature type="compositionally biased region" description="Basic residues" evidence="1">
    <location>
        <begin position="455"/>
        <end position="469"/>
    </location>
</feature>
<dbReference type="GeneID" id="81434272"/>
<evidence type="ECO:0000313" key="3">
    <source>
        <dbReference type="EMBL" id="KAJ5379736.1"/>
    </source>
</evidence>
<dbReference type="EMBL" id="JAPZBS010000002">
    <property type="protein sequence ID" value="KAJ5379736.1"/>
    <property type="molecule type" value="Genomic_DNA"/>
</dbReference>
<accession>A0A9W9VHL7</accession>
<dbReference type="RefSeq" id="XP_056557307.1">
    <property type="nucleotide sequence ID" value="XM_056695095.1"/>
</dbReference>
<gene>
    <name evidence="3" type="ORF">N7496_002164</name>
</gene>
<dbReference type="InterPro" id="IPR003163">
    <property type="entry name" value="Tscrpt_reg_HTH_APSES-type"/>
</dbReference>
<dbReference type="GO" id="GO:0003677">
    <property type="term" value="F:DNA binding"/>
    <property type="evidence" value="ECO:0007669"/>
    <property type="project" value="InterPro"/>
</dbReference>
<evidence type="ECO:0000313" key="4">
    <source>
        <dbReference type="Proteomes" id="UP001147782"/>
    </source>
</evidence>
<organism evidence="3 4">
    <name type="scientific">Penicillium cataractarum</name>
    <dbReference type="NCBI Taxonomy" id="2100454"/>
    <lineage>
        <taxon>Eukaryota</taxon>
        <taxon>Fungi</taxon>
        <taxon>Dikarya</taxon>
        <taxon>Ascomycota</taxon>
        <taxon>Pezizomycotina</taxon>
        <taxon>Eurotiomycetes</taxon>
        <taxon>Eurotiomycetidae</taxon>
        <taxon>Eurotiales</taxon>
        <taxon>Aspergillaceae</taxon>
        <taxon>Penicillium</taxon>
    </lineage>
</organism>
<reference evidence="3" key="2">
    <citation type="journal article" date="2023" name="IMA Fungus">
        <title>Comparative genomic study of the Penicillium genus elucidates a diverse pangenome and 15 lateral gene transfer events.</title>
        <authorList>
            <person name="Petersen C."/>
            <person name="Sorensen T."/>
            <person name="Nielsen M.R."/>
            <person name="Sondergaard T.E."/>
            <person name="Sorensen J.L."/>
            <person name="Fitzpatrick D.A."/>
            <person name="Frisvad J.C."/>
            <person name="Nielsen K.L."/>
        </authorList>
    </citation>
    <scope>NUCLEOTIDE SEQUENCE</scope>
    <source>
        <strain evidence="3">IBT 29864</strain>
    </source>
</reference>
<comment type="caution">
    <text evidence="3">The sequence shown here is derived from an EMBL/GenBank/DDBJ whole genome shotgun (WGS) entry which is preliminary data.</text>
</comment>
<dbReference type="OrthoDB" id="5562739at2759"/>
<dbReference type="GO" id="GO:0030907">
    <property type="term" value="C:MBF transcription complex"/>
    <property type="evidence" value="ECO:0007669"/>
    <property type="project" value="TreeGrafter"/>
</dbReference>
<dbReference type="SUPFAM" id="SSF54616">
    <property type="entry name" value="DNA-binding domain of Mlu1-box binding protein MBP1"/>
    <property type="match status" value="1"/>
</dbReference>
<sequence>MGSIRDLLNPLPEVTQGRLGVIMPASRSATTSPPYSERPRKPKVAKDGAVFRPGPVQGQVRYPPHEERTKFLEEEHKNADLKPYGNIADFPRHIPYQSDKKTFRERTGRDSFHLFQYTFQRKDVDSEPWTVTWDYNIGLVRTTHLFKCLGYSKTTPGKVLNNNNGLREISHSITGGALAAQGKIHEMSNSFFNVNTNPGPLFSGYWMPFEAAKGIAATFCWDIRFLLTPLFGLDFPEMCIPPTNRISFGRMVIDPSIVNEAAETARRYRLLEPRAYDEMSTTSFHSQPTGKQVDYSSQDMRAPQLQQSKYARRSYADSISSARGSSSEPYCGSPQSPTHRGFLPINRPPSSHPVSRTPYDFLTEASERRKRVMTTAAEASDSETEFSSTSRLDVRSKPIVPIRWGSERASADGDSEPDESELTSSDDESLSEDEGDEEYREPRRLSSSDLARGKAGLKKNPSRSVKAKHGHEGGRPARFAKEVKAAHALLHMHMQRASSKDEDGDEIMEEATFGPLLGRIGSADKKRRRASL</sequence>
<reference evidence="3" key="1">
    <citation type="submission" date="2022-11" db="EMBL/GenBank/DDBJ databases">
        <authorList>
            <person name="Petersen C."/>
        </authorList>
    </citation>
    <scope>NUCLEOTIDE SEQUENCE</scope>
    <source>
        <strain evidence="3">IBT 29864</strain>
    </source>
</reference>
<dbReference type="PANTHER" id="PTHR43828">
    <property type="entry name" value="ASPARAGINASE"/>
    <property type="match status" value="1"/>
</dbReference>
<dbReference type="AlphaFoldDB" id="A0A9W9VHL7"/>
<proteinExistence type="predicted"/>
<feature type="region of interest" description="Disordered" evidence="1">
    <location>
        <begin position="370"/>
        <end position="478"/>
    </location>
</feature>
<dbReference type="GO" id="GO:0033309">
    <property type="term" value="C:SBF transcription complex"/>
    <property type="evidence" value="ECO:0007669"/>
    <property type="project" value="TreeGrafter"/>
</dbReference>
<keyword evidence="4" id="KW-1185">Reference proteome</keyword>
<dbReference type="InterPro" id="IPR051642">
    <property type="entry name" value="SWI6-like"/>
</dbReference>
<protein>
    <recommendedName>
        <fullName evidence="2">HTH APSES-type domain-containing protein</fullName>
    </recommendedName>
</protein>
<feature type="region of interest" description="Disordered" evidence="1">
    <location>
        <begin position="24"/>
        <end position="57"/>
    </location>
</feature>